<proteinExistence type="predicted"/>
<evidence type="ECO:0000313" key="2">
    <source>
        <dbReference type="Proteomes" id="UP000032142"/>
    </source>
</evidence>
<dbReference type="Proteomes" id="UP000032142">
    <property type="component" value="Unassembled WGS sequence"/>
</dbReference>
<protein>
    <submittedName>
        <fullName evidence="1">Uncharacterized protein</fullName>
    </submittedName>
</protein>
<gene>
    <name evidence="1" type="ORF">F383_23660</name>
</gene>
<dbReference type="EMBL" id="KN407387">
    <property type="protein sequence ID" value="KHG17046.1"/>
    <property type="molecule type" value="Genomic_DNA"/>
</dbReference>
<name>A0A0B0P109_GOSAR</name>
<reference evidence="2" key="1">
    <citation type="submission" date="2014-09" db="EMBL/GenBank/DDBJ databases">
        <authorList>
            <person name="Mudge J."/>
            <person name="Ramaraj T."/>
            <person name="Lindquist I.E."/>
            <person name="Bharti A.K."/>
            <person name="Sundararajan A."/>
            <person name="Cameron C.T."/>
            <person name="Woodward J.E."/>
            <person name="May G.D."/>
            <person name="Brubaker C."/>
            <person name="Broadhvest J."/>
            <person name="Wilkins T.A."/>
        </authorList>
    </citation>
    <scope>NUCLEOTIDE SEQUENCE</scope>
    <source>
        <strain evidence="2">cv. AKA8401</strain>
    </source>
</reference>
<keyword evidence="2" id="KW-1185">Reference proteome</keyword>
<sequence length="21" mass="2435">MGNYTHGILTYVTRPSHKPVY</sequence>
<dbReference type="AlphaFoldDB" id="A0A0B0P109"/>
<organism evidence="1 2">
    <name type="scientific">Gossypium arboreum</name>
    <name type="common">Tree cotton</name>
    <name type="synonym">Gossypium nanking</name>
    <dbReference type="NCBI Taxonomy" id="29729"/>
    <lineage>
        <taxon>Eukaryota</taxon>
        <taxon>Viridiplantae</taxon>
        <taxon>Streptophyta</taxon>
        <taxon>Embryophyta</taxon>
        <taxon>Tracheophyta</taxon>
        <taxon>Spermatophyta</taxon>
        <taxon>Magnoliopsida</taxon>
        <taxon>eudicotyledons</taxon>
        <taxon>Gunneridae</taxon>
        <taxon>Pentapetalae</taxon>
        <taxon>rosids</taxon>
        <taxon>malvids</taxon>
        <taxon>Malvales</taxon>
        <taxon>Malvaceae</taxon>
        <taxon>Malvoideae</taxon>
        <taxon>Gossypium</taxon>
    </lineage>
</organism>
<accession>A0A0B0P109</accession>
<evidence type="ECO:0000313" key="1">
    <source>
        <dbReference type="EMBL" id="KHG17046.1"/>
    </source>
</evidence>